<dbReference type="Gene3D" id="6.10.250.3440">
    <property type="match status" value="1"/>
</dbReference>
<dbReference type="OrthoDB" id="5977625at2759"/>
<name>A0A9P0FCF8_BRAAE</name>
<proteinExistence type="inferred from homology"/>
<sequence>MSVYSLINNVARLSLQTSFSNTISRNVSTSTSLLFRATPCLMAEPLKKKKRLDPAIVRSREERKKKKIEKQIRRLEKNARQLKPIQECEVSLAILDDRSKRERNLPALSGEIVEKRILLEKKWALFKREQHLKDIQLIDRIGYSQQRAMDELRNESEELYQEALQIDFQLLPFSSQGPVETPPIKDYQPPDGDYQDISKVWQ</sequence>
<dbReference type="InterPro" id="IPR039145">
    <property type="entry name" value="Ribosomal_mL40_metazoa/plant"/>
</dbReference>
<keyword evidence="6" id="KW-0687">Ribonucleoprotein</keyword>
<evidence type="ECO:0000256" key="1">
    <source>
        <dbReference type="ARBA" id="ARBA00004173"/>
    </source>
</evidence>
<keyword evidence="5" id="KW-0496">Mitochondrion</keyword>
<evidence type="ECO:0000256" key="5">
    <source>
        <dbReference type="ARBA" id="ARBA00023128"/>
    </source>
</evidence>
<keyword evidence="3" id="KW-0809">Transit peptide</keyword>
<dbReference type="PANTHER" id="PTHR13359">
    <property type="entry name" value="39S RIBOSOMAL PROTEIN L40, MITOCHONDRIAL"/>
    <property type="match status" value="1"/>
</dbReference>
<accession>A0A9P0FCF8</accession>
<evidence type="ECO:0000313" key="11">
    <source>
        <dbReference type="Proteomes" id="UP001154078"/>
    </source>
</evidence>
<dbReference type="Proteomes" id="UP001154078">
    <property type="component" value="Chromosome 2"/>
</dbReference>
<keyword evidence="4" id="KW-0689">Ribosomal protein</keyword>
<comment type="similarity">
    <text evidence="2">Belongs to the mitochondrion-specific ribosomal protein mL40 family.</text>
</comment>
<feature type="region of interest" description="Disordered" evidence="9">
    <location>
        <begin position="174"/>
        <end position="202"/>
    </location>
</feature>
<organism evidence="10 11">
    <name type="scientific">Brassicogethes aeneus</name>
    <name type="common">Rape pollen beetle</name>
    <name type="synonym">Meligethes aeneus</name>
    <dbReference type="NCBI Taxonomy" id="1431903"/>
    <lineage>
        <taxon>Eukaryota</taxon>
        <taxon>Metazoa</taxon>
        <taxon>Ecdysozoa</taxon>
        <taxon>Arthropoda</taxon>
        <taxon>Hexapoda</taxon>
        <taxon>Insecta</taxon>
        <taxon>Pterygota</taxon>
        <taxon>Neoptera</taxon>
        <taxon>Endopterygota</taxon>
        <taxon>Coleoptera</taxon>
        <taxon>Polyphaga</taxon>
        <taxon>Cucujiformia</taxon>
        <taxon>Nitidulidae</taxon>
        <taxon>Meligethinae</taxon>
        <taxon>Brassicogethes</taxon>
    </lineage>
</organism>
<keyword evidence="11" id="KW-1185">Reference proteome</keyword>
<evidence type="ECO:0000256" key="6">
    <source>
        <dbReference type="ARBA" id="ARBA00023274"/>
    </source>
</evidence>
<protein>
    <recommendedName>
        <fullName evidence="7">Large ribosomal subunit protein mL40</fullName>
    </recommendedName>
    <alternativeName>
        <fullName evidence="8">39S ribosomal protein L40, mitochondrial</fullName>
    </alternativeName>
</protein>
<dbReference type="PANTHER" id="PTHR13359:SF2">
    <property type="entry name" value="LARGE RIBOSOMAL SUBUNIT PROTEIN ML40"/>
    <property type="match status" value="1"/>
</dbReference>
<dbReference type="AlphaFoldDB" id="A0A9P0FCF8"/>
<gene>
    <name evidence="10" type="ORF">MELIAE_LOCUS3297</name>
</gene>
<dbReference type="EMBL" id="OV121133">
    <property type="protein sequence ID" value="CAH0550494.1"/>
    <property type="molecule type" value="Genomic_DNA"/>
</dbReference>
<dbReference type="GO" id="GO:0005762">
    <property type="term" value="C:mitochondrial large ribosomal subunit"/>
    <property type="evidence" value="ECO:0007669"/>
    <property type="project" value="InterPro"/>
</dbReference>
<dbReference type="InterPro" id="IPR019192">
    <property type="entry name" value="Ribosomal_mL40"/>
</dbReference>
<evidence type="ECO:0000256" key="9">
    <source>
        <dbReference type="SAM" id="MobiDB-lite"/>
    </source>
</evidence>
<comment type="subcellular location">
    <subcellularLocation>
        <location evidence="1">Mitochondrion</location>
    </subcellularLocation>
</comment>
<evidence type="ECO:0000256" key="8">
    <source>
        <dbReference type="ARBA" id="ARBA00083752"/>
    </source>
</evidence>
<evidence type="ECO:0000313" key="10">
    <source>
        <dbReference type="EMBL" id="CAH0550494.1"/>
    </source>
</evidence>
<dbReference type="Pfam" id="PF09812">
    <property type="entry name" value="MRP-L28"/>
    <property type="match status" value="1"/>
</dbReference>
<evidence type="ECO:0000256" key="3">
    <source>
        <dbReference type="ARBA" id="ARBA00022946"/>
    </source>
</evidence>
<evidence type="ECO:0000256" key="4">
    <source>
        <dbReference type="ARBA" id="ARBA00022980"/>
    </source>
</evidence>
<evidence type="ECO:0000256" key="2">
    <source>
        <dbReference type="ARBA" id="ARBA00009360"/>
    </source>
</evidence>
<evidence type="ECO:0000256" key="7">
    <source>
        <dbReference type="ARBA" id="ARBA00035192"/>
    </source>
</evidence>
<reference evidence="10" key="1">
    <citation type="submission" date="2021-12" db="EMBL/GenBank/DDBJ databases">
        <authorList>
            <person name="King R."/>
        </authorList>
    </citation>
    <scope>NUCLEOTIDE SEQUENCE</scope>
</reference>
<dbReference type="FunFam" id="6.10.250.3440:FF:000001">
    <property type="entry name" value="Mitochondrial ribosomal protein L40"/>
    <property type="match status" value="1"/>
</dbReference>